<evidence type="ECO:0000313" key="2">
    <source>
        <dbReference type="Proteomes" id="UP000613030"/>
    </source>
</evidence>
<dbReference type="EMBL" id="JAERRB010000001">
    <property type="protein sequence ID" value="MBL0739668.1"/>
    <property type="molecule type" value="Genomic_DNA"/>
</dbReference>
<dbReference type="Proteomes" id="UP000613030">
    <property type="component" value="Unassembled WGS sequence"/>
</dbReference>
<protein>
    <recommendedName>
        <fullName evidence="3">Cell surface protein SprA</fullName>
    </recommendedName>
</protein>
<reference evidence="1 2" key="1">
    <citation type="submission" date="2021-01" db="EMBL/GenBank/DDBJ databases">
        <title>Chryseolinea sp. Jin1 Genome sequencing and assembly.</title>
        <authorList>
            <person name="Kim I."/>
        </authorList>
    </citation>
    <scope>NUCLEOTIDE SEQUENCE [LARGE SCALE GENOMIC DNA]</scope>
    <source>
        <strain evidence="1 2">Jin1</strain>
    </source>
</reference>
<organism evidence="1 2">
    <name type="scientific">Chryseolinea lacunae</name>
    <dbReference type="NCBI Taxonomy" id="2801331"/>
    <lineage>
        <taxon>Bacteria</taxon>
        <taxon>Pseudomonadati</taxon>
        <taxon>Bacteroidota</taxon>
        <taxon>Cytophagia</taxon>
        <taxon>Cytophagales</taxon>
        <taxon>Fulvivirgaceae</taxon>
        <taxon>Chryseolinea</taxon>
    </lineage>
</organism>
<keyword evidence="2" id="KW-1185">Reference proteome</keyword>
<evidence type="ECO:0008006" key="3">
    <source>
        <dbReference type="Google" id="ProtNLM"/>
    </source>
</evidence>
<dbReference type="RefSeq" id="WP_202006643.1">
    <property type="nucleotide sequence ID" value="NZ_JAERRB010000001.1"/>
</dbReference>
<sequence length="367" mass="41618">MEETKETNFTSGVGPDHIPPSNVLVSYPMVEQLNFYPKEYNQGFIQLRKGQPDLFNPGPEWKQALYFTNVDAKTNLSATLSYSASDKRISFTIPNGFQNDRLHKLEILNVPSANARLDANIQNVESKIESTGDTLTTKKIEGDLALRDAKTVYGAPFRTSRFNTFVEKMKDIRLHNTINDPAETGDLTVLRNYILGAEALEKLELEKMGEVGPITKADAVLQGNHWYESIVYPLVYQGYPLNGKFTTDRDTTEYGMPATRAGYLKQLTTAPTLDPAAQTATAPTLSGYLWYDIMRPMKADFKDIQRKIANYVADKPSLMNDRFENILTKPFPFYRQGKYYIRIRYQLPGTTQTTSSYDFELYNAVPD</sequence>
<accession>A0ABS1KJM8</accession>
<gene>
    <name evidence="1" type="ORF">JI741_00500</name>
</gene>
<proteinExistence type="predicted"/>
<name>A0ABS1KJM8_9BACT</name>
<evidence type="ECO:0000313" key="1">
    <source>
        <dbReference type="EMBL" id="MBL0739668.1"/>
    </source>
</evidence>
<comment type="caution">
    <text evidence="1">The sequence shown here is derived from an EMBL/GenBank/DDBJ whole genome shotgun (WGS) entry which is preliminary data.</text>
</comment>